<feature type="compositionally biased region" description="Polar residues" evidence="7">
    <location>
        <begin position="515"/>
        <end position="524"/>
    </location>
</feature>
<proteinExistence type="predicted"/>
<dbReference type="Gene3D" id="1.10.287.10">
    <property type="entry name" value="S15/NS1, RNA-binding"/>
    <property type="match status" value="1"/>
</dbReference>
<protein>
    <recommendedName>
        <fullName evidence="2">protein-serine/threonine phosphatase</fullName>
        <ecNumber evidence="2">3.1.3.16</ecNumber>
    </recommendedName>
</protein>
<feature type="region of interest" description="Disordered" evidence="7">
    <location>
        <begin position="222"/>
        <end position="247"/>
    </location>
</feature>
<dbReference type="InterPro" id="IPR004274">
    <property type="entry name" value="FCP1_dom"/>
</dbReference>
<comment type="caution">
    <text evidence="9">The sequence shown here is derived from an EMBL/GenBank/DDBJ whole genome shotgun (WGS) entry which is preliminary data.</text>
</comment>
<evidence type="ECO:0000313" key="10">
    <source>
        <dbReference type="Proteomes" id="UP001465755"/>
    </source>
</evidence>
<evidence type="ECO:0000256" key="6">
    <source>
        <dbReference type="ARBA" id="ARBA00048336"/>
    </source>
</evidence>
<keyword evidence="10" id="KW-1185">Reference proteome</keyword>
<dbReference type="Gene3D" id="3.40.50.10190">
    <property type="entry name" value="BRCT domain"/>
    <property type="match status" value="1"/>
</dbReference>
<gene>
    <name evidence="9" type="ORF">WJX73_002493</name>
</gene>
<dbReference type="GO" id="GO:0008420">
    <property type="term" value="F:RNA polymerase II CTD heptapeptide repeat phosphatase activity"/>
    <property type="evidence" value="ECO:0007669"/>
    <property type="project" value="InterPro"/>
</dbReference>
<accession>A0AAW1NY38</accession>
<feature type="compositionally biased region" description="Pro residues" evidence="7">
    <location>
        <begin position="434"/>
        <end position="471"/>
    </location>
</feature>
<organism evidence="9 10">
    <name type="scientific">Symbiochloris irregularis</name>
    <dbReference type="NCBI Taxonomy" id="706552"/>
    <lineage>
        <taxon>Eukaryota</taxon>
        <taxon>Viridiplantae</taxon>
        <taxon>Chlorophyta</taxon>
        <taxon>core chlorophytes</taxon>
        <taxon>Trebouxiophyceae</taxon>
        <taxon>Trebouxiales</taxon>
        <taxon>Trebouxiaceae</taxon>
        <taxon>Symbiochloris</taxon>
    </lineage>
</organism>
<dbReference type="SUPFAM" id="SSF56784">
    <property type="entry name" value="HAD-like"/>
    <property type="match status" value="1"/>
</dbReference>
<keyword evidence="4" id="KW-0539">Nucleus</keyword>
<keyword evidence="3" id="KW-0378">Hydrolase</keyword>
<dbReference type="GO" id="GO:0005634">
    <property type="term" value="C:nucleus"/>
    <property type="evidence" value="ECO:0007669"/>
    <property type="project" value="UniProtKB-SubCell"/>
</dbReference>
<evidence type="ECO:0000259" key="8">
    <source>
        <dbReference type="PROSITE" id="PS50172"/>
    </source>
</evidence>
<evidence type="ECO:0000256" key="4">
    <source>
        <dbReference type="ARBA" id="ARBA00023242"/>
    </source>
</evidence>
<feature type="compositionally biased region" description="Polar residues" evidence="7">
    <location>
        <begin position="269"/>
        <end position="281"/>
    </location>
</feature>
<dbReference type="Gene3D" id="3.40.50.1000">
    <property type="entry name" value="HAD superfamily/HAD-like"/>
    <property type="match status" value="1"/>
</dbReference>
<dbReference type="InterPro" id="IPR036420">
    <property type="entry name" value="BRCT_dom_sf"/>
</dbReference>
<dbReference type="InterPro" id="IPR023214">
    <property type="entry name" value="HAD_sf"/>
</dbReference>
<dbReference type="InterPro" id="IPR036412">
    <property type="entry name" value="HAD-like_sf"/>
</dbReference>
<sequence length="833" mass="89040">MSSASSGDLEDGELPPDPSSQQPTSPPVTGADSHSHRGPASTVPENRAEAGHRARSQPAQPSLPAYEASRSQSNLRHANKHRRDSLPQQVADLTATIKKATSQVAVKHGLKSPEALCNNLWTAVQSCQALCKILSEVDNLAKTADDHALLAEMAGRLHSGLRTLHVVSGTGTGRSTFTPASRAADIIRTVFASRTKLFTVAQRRDIDKWVSSSKVFSAMLSHGDEHEKSADSGLDGSGPRKRPRLEFGDASVVPSFLSLPERARAKRASTPSLPETPQLQLARTHAPSDKGAAPRSPAETSPPLLLSSAQTDVAPGKVSESAEVAARPTNSSTTSSRISSGEILLSSQPHNDMDTDQQSALVDTAAGPARPSTPQSPDSRTSAQKPPLAKAPKTKSKVTANGFLAVPGLSDAGDHEPQLRLQANGRPRQKPAGLKPPSPPTMDPPSPPSSPLLPPGPPSSPLLPPLPPPSPGAGSRQSSPGPPRPPALPPSPPEALKPPGAPLKKGTLAPPASPTSPVVGSRPSSPAIMRAPPAIDNLLRQSKLCLVLDLDHTLLNSARFTERASLFFQLWIHTNGNRTYALAIAELLDPTGELFQGRVIAQGAEDGAATTTTKRLMQGLEDLESIALVVDDTSSVWHHHADSLLTVERYVFFPSSKQALGMTGDSFLESRRDEHGEHGMLMMALQVLMRVHIRVFRNLSDPSWHARALEDAATQPPWDARVGLRTERAKVLQGTVVMFSGFTPVSMRPEEHHLWIMAESFGARCTSAKADDVTHLVARQGGTEKVFWAGQMKKWVVSKGWLECSCVLWKRAAETDYLLPVSQETLHPLPTRA</sequence>
<comment type="catalytic activity">
    <reaction evidence="6">
        <text>O-phospho-L-threonyl-[protein] + H2O = L-threonyl-[protein] + phosphate</text>
        <dbReference type="Rhea" id="RHEA:47004"/>
        <dbReference type="Rhea" id="RHEA-COMP:11060"/>
        <dbReference type="Rhea" id="RHEA-COMP:11605"/>
        <dbReference type="ChEBI" id="CHEBI:15377"/>
        <dbReference type="ChEBI" id="CHEBI:30013"/>
        <dbReference type="ChEBI" id="CHEBI:43474"/>
        <dbReference type="ChEBI" id="CHEBI:61977"/>
        <dbReference type="EC" id="3.1.3.16"/>
    </reaction>
</comment>
<evidence type="ECO:0000256" key="5">
    <source>
        <dbReference type="ARBA" id="ARBA00047761"/>
    </source>
</evidence>
<evidence type="ECO:0000256" key="1">
    <source>
        <dbReference type="ARBA" id="ARBA00004123"/>
    </source>
</evidence>
<feature type="compositionally biased region" description="Low complexity" evidence="7">
    <location>
        <begin position="329"/>
        <end position="340"/>
    </location>
</feature>
<feature type="compositionally biased region" description="Pro residues" evidence="7">
    <location>
        <begin position="480"/>
        <end position="501"/>
    </location>
</feature>
<evidence type="ECO:0000313" key="9">
    <source>
        <dbReference type="EMBL" id="KAK9799003.1"/>
    </source>
</evidence>
<name>A0AAW1NY38_9CHLO</name>
<dbReference type="SUPFAM" id="SSF52113">
    <property type="entry name" value="BRCT domain"/>
    <property type="match status" value="1"/>
</dbReference>
<dbReference type="PROSITE" id="PS50172">
    <property type="entry name" value="BRCT"/>
    <property type="match status" value="1"/>
</dbReference>
<dbReference type="Proteomes" id="UP001465755">
    <property type="component" value="Unassembled WGS sequence"/>
</dbReference>
<dbReference type="SMART" id="SM00577">
    <property type="entry name" value="CPDc"/>
    <property type="match status" value="1"/>
</dbReference>
<evidence type="ECO:0000256" key="7">
    <source>
        <dbReference type="SAM" id="MobiDB-lite"/>
    </source>
</evidence>
<evidence type="ECO:0000256" key="3">
    <source>
        <dbReference type="ARBA" id="ARBA00022801"/>
    </source>
</evidence>
<feature type="region of interest" description="Disordered" evidence="7">
    <location>
        <begin position="262"/>
        <end position="527"/>
    </location>
</feature>
<dbReference type="EC" id="3.1.3.16" evidence="2"/>
<dbReference type="InterPro" id="IPR001357">
    <property type="entry name" value="BRCT_dom"/>
</dbReference>
<comment type="subcellular location">
    <subcellularLocation>
        <location evidence="1">Nucleus</location>
    </subcellularLocation>
</comment>
<dbReference type="AlphaFoldDB" id="A0AAW1NY38"/>
<feature type="compositionally biased region" description="Polar residues" evidence="7">
    <location>
        <begin position="345"/>
        <end position="361"/>
    </location>
</feature>
<dbReference type="InterPro" id="IPR039189">
    <property type="entry name" value="Fcp1"/>
</dbReference>
<dbReference type="PANTHER" id="PTHR23081:SF36">
    <property type="entry name" value="RNA POLYMERASE II SUBUNIT A C-TERMINAL DOMAIN PHOSPHATASE"/>
    <property type="match status" value="1"/>
</dbReference>
<dbReference type="CDD" id="cd17729">
    <property type="entry name" value="BRCT_CTDP1"/>
    <property type="match status" value="1"/>
</dbReference>
<reference evidence="9 10" key="1">
    <citation type="journal article" date="2024" name="Nat. Commun.">
        <title>Phylogenomics reveals the evolutionary origins of lichenization in chlorophyte algae.</title>
        <authorList>
            <person name="Puginier C."/>
            <person name="Libourel C."/>
            <person name="Otte J."/>
            <person name="Skaloud P."/>
            <person name="Haon M."/>
            <person name="Grisel S."/>
            <person name="Petersen M."/>
            <person name="Berrin J.G."/>
            <person name="Delaux P.M."/>
            <person name="Dal Grande F."/>
            <person name="Keller J."/>
        </authorList>
    </citation>
    <scope>NUCLEOTIDE SEQUENCE [LARGE SCALE GENOMIC DNA]</scope>
    <source>
        <strain evidence="9 10">SAG 2036</strain>
    </source>
</reference>
<feature type="region of interest" description="Disordered" evidence="7">
    <location>
        <begin position="1"/>
        <end position="87"/>
    </location>
</feature>
<dbReference type="EMBL" id="JALJOQ010000092">
    <property type="protein sequence ID" value="KAK9799003.1"/>
    <property type="molecule type" value="Genomic_DNA"/>
</dbReference>
<comment type="catalytic activity">
    <reaction evidence="5">
        <text>O-phospho-L-seryl-[protein] + H2O = L-seryl-[protein] + phosphate</text>
        <dbReference type="Rhea" id="RHEA:20629"/>
        <dbReference type="Rhea" id="RHEA-COMP:9863"/>
        <dbReference type="Rhea" id="RHEA-COMP:11604"/>
        <dbReference type="ChEBI" id="CHEBI:15377"/>
        <dbReference type="ChEBI" id="CHEBI:29999"/>
        <dbReference type="ChEBI" id="CHEBI:43474"/>
        <dbReference type="ChEBI" id="CHEBI:83421"/>
        <dbReference type="EC" id="3.1.3.16"/>
    </reaction>
</comment>
<feature type="domain" description="BRCT" evidence="8">
    <location>
        <begin position="727"/>
        <end position="819"/>
    </location>
</feature>
<evidence type="ECO:0000256" key="2">
    <source>
        <dbReference type="ARBA" id="ARBA00013081"/>
    </source>
</evidence>
<dbReference type="PANTHER" id="PTHR23081">
    <property type="entry name" value="RNA POLYMERASE II CTD PHOSPHATASE"/>
    <property type="match status" value="1"/>
</dbReference>
<feature type="compositionally biased region" description="Polar residues" evidence="7">
    <location>
        <begin position="372"/>
        <end position="384"/>
    </location>
</feature>
<dbReference type="Pfam" id="PF03031">
    <property type="entry name" value="NIF"/>
    <property type="match status" value="1"/>
</dbReference>